<dbReference type="SMART" id="SM00091">
    <property type="entry name" value="PAS"/>
    <property type="match status" value="1"/>
</dbReference>
<keyword evidence="4 6" id="KW-0067">ATP-binding</keyword>
<dbReference type="InterPro" id="IPR019734">
    <property type="entry name" value="TPR_rpt"/>
</dbReference>
<dbReference type="SMART" id="SM00065">
    <property type="entry name" value="GAF"/>
    <property type="match status" value="1"/>
</dbReference>
<gene>
    <name evidence="11" type="ORF">ACFL27_12610</name>
</gene>
<dbReference type="Pfam" id="PF13191">
    <property type="entry name" value="AAA_16"/>
    <property type="match status" value="1"/>
</dbReference>
<dbReference type="EMBL" id="JBHPBY010000145">
    <property type="protein sequence ID" value="MFC1851028.1"/>
    <property type="molecule type" value="Genomic_DNA"/>
</dbReference>
<feature type="domain" description="PAC" evidence="10">
    <location>
        <begin position="1450"/>
        <end position="1500"/>
    </location>
</feature>
<reference evidence="11 12" key="1">
    <citation type="submission" date="2024-09" db="EMBL/GenBank/DDBJ databases">
        <title>Laminarin stimulates single cell rates of sulfate reduction while oxygen inhibits transcriptomic activity in coastal marine sediment.</title>
        <authorList>
            <person name="Lindsay M."/>
            <person name="Orcutt B."/>
            <person name="Emerson D."/>
            <person name="Stepanauskas R."/>
            <person name="D'Angelo T."/>
        </authorList>
    </citation>
    <scope>NUCLEOTIDE SEQUENCE [LARGE SCALE GENOMIC DNA]</scope>
    <source>
        <strain evidence="11">SAG AM-311-K15</strain>
    </source>
</reference>
<dbReference type="Pfam" id="PF02518">
    <property type="entry name" value="HATPase_c"/>
    <property type="match status" value="1"/>
</dbReference>
<protein>
    <recommendedName>
        <fullName evidence="2">histidine kinase</fullName>
        <ecNumber evidence="2">2.7.13.3</ecNumber>
    </recommendedName>
</protein>
<dbReference type="EC" id="2.7.13.3" evidence="2"/>
<proteinExistence type="predicted"/>
<dbReference type="PROSITE" id="PS50112">
    <property type="entry name" value="PAS"/>
    <property type="match status" value="1"/>
</dbReference>
<evidence type="ECO:0000259" key="9">
    <source>
        <dbReference type="PROSITE" id="PS50112"/>
    </source>
</evidence>
<keyword evidence="12" id="KW-1185">Reference proteome</keyword>
<evidence type="ECO:0000256" key="6">
    <source>
        <dbReference type="PROSITE-ProRule" id="PRU10141"/>
    </source>
</evidence>
<dbReference type="SMART" id="SM00028">
    <property type="entry name" value="TPR"/>
    <property type="match status" value="8"/>
</dbReference>
<dbReference type="InterPro" id="IPR041664">
    <property type="entry name" value="AAA_16"/>
</dbReference>
<dbReference type="InterPro" id="IPR027417">
    <property type="entry name" value="P-loop_NTPase"/>
</dbReference>
<dbReference type="Gene3D" id="3.30.565.10">
    <property type="entry name" value="Histidine kinase-like ATPase, C-terminal domain"/>
    <property type="match status" value="1"/>
</dbReference>
<feature type="binding site" evidence="6">
    <location>
        <position position="46"/>
    </location>
    <ligand>
        <name>ATP</name>
        <dbReference type="ChEBI" id="CHEBI:30616"/>
    </ligand>
</feature>
<dbReference type="InterPro" id="IPR004358">
    <property type="entry name" value="Sig_transdc_His_kin-like_C"/>
</dbReference>
<dbReference type="SUPFAM" id="SSF48452">
    <property type="entry name" value="TPR-like"/>
    <property type="match status" value="3"/>
</dbReference>
<dbReference type="PROSITE" id="PS50011">
    <property type="entry name" value="PROTEIN_KINASE_DOM"/>
    <property type="match status" value="1"/>
</dbReference>
<dbReference type="Pfam" id="PF13424">
    <property type="entry name" value="TPR_12"/>
    <property type="match status" value="2"/>
</dbReference>
<dbReference type="Gene3D" id="3.30.450.20">
    <property type="entry name" value="PAS domain"/>
    <property type="match status" value="1"/>
</dbReference>
<dbReference type="Gene3D" id="1.25.40.10">
    <property type="entry name" value="Tetratricopeptide repeat domain"/>
    <property type="match status" value="4"/>
</dbReference>
<dbReference type="Gene3D" id="3.30.200.20">
    <property type="entry name" value="Phosphorylase Kinase, domain 1"/>
    <property type="match status" value="1"/>
</dbReference>
<dbReference type="Gene3D" id="1.10.287.130">
    <property type="match status" value="1"/>
</dbReference>
<dbReference type="InterPro" id="IPR017441">
    <property type="entry name" value="Protein_kinase_ATP_BS"/>
</dbReference>
<dbReference type="PROSITE" id="PS50113">
    <property type="entry name" value="PAC"/>
    <property type="match status" value="1"/>
</dbReference>
<dbReference type="Gene3D" id="1.10.510.10">
    <property type="entry name" value="Transferase(Phosphotransferase) domain 1"/>
    <property type="match status" value="1"/>
</dbReference>
<dbReference type="InterPro" id="IPR003594">
    <property type="entry name" value="HATPase_dom"/>
</dbReference>
<dbReference type="PANTHER" id="PTHR16305">
    <property type="entry name" value="TESTICULAR SOLUBLE ADENYLYL CYCLASE"/>
    <property type="match status" value="1"/>
</dbReference>
<dbReference type="InterPro" id="IPR000700">
    <property type="entry name" value="PAS-assoc_C"/>
</dbReference>
<dbReference type="Pfam" id="PF00069">
    <property type="entry name" value="Pkinase"/>
    <property type="match status" value="1"/>
</dbReference>
<dbReference type="SUPFAM" id="SSF56112">
    <property type="entry name" value="Protein kinase-like (PK-like)"/>
    <property type="match status" value="1"/>
</dbReference>
<dbReference type="InterPro" id="IPR029016">
    <property type="entry name" value="GAF-like_dom_sf"/>
</dbReference>
<organism evidence="11 12">
    <name type="scientific">candidate division CSSED10-310 bacterium</name>
    <dbReference type="NCBI Taxonomy" id="2855610"/>
    <lineage>
        <taxon>Bacteria</taxon>
        <taxon>Bacteria division CSSED10-310</taxon>
    </lineage>
</organism>
<dbReference type="PRINTS" id="PR00344">
    <property type="entry name" value="BCTRLSENSOR"/>
</dbReference>
<dbReference type="SUPFAM" id="SSF55781">
    <property type="entry name" value="GAF domain-like"/>
    <property type="match status" value="1"/>
</dbReference>
<dbReference type="CDD" id="cd00075">
    <property type="entry name" value="HATPase"/>
    <property type="match status" value="1"/>
</dbReference>
<dbReference type="PROSITE" id="PS50005">
    <property type="entry name" value="TPR"/>
    <property type="match status" value="1"/>
</dbReference>
<dbReference type="PROSITE" id="PS50109">
    <property type="entry name" value="HIS_KIN"/>
    <property type="match status" value="1"/>
</dbReference>
<dbReference type="InterPro" id="IPR005467">
    <property type="entry name" value="His_kinase_dom"/>
</dbReference>
<feature type="repeat" description="TPR" evidence="5">
    <location>
        <begin position="869"/>
        <end position="902"/>
    </location>
</feature>
<keyword evidence="3 6" id="KW-0547">Nucleotide-binding</keyword>
<feature type="domain" description="PAS" evidence="9">
    <location>
        <begin position="1375"/>
        <end position="1419"/>
    </location>
</feature>
<dbReference type="InterPro" id="IPR000014">
    <property type="entry name" value="PAS"/>
</dbReference>
<evidence type="ECO:0000259" key="7">
    <source>
        <dbReference type="PROSITE" id="PS50011"/>
    </source>
</evidence>
<dbReference type="InterPro" id="IPR011009">
    <property type="entry name" value="Kinase-like_dom_sf"/>
</dbReference>
<evidence type="ECO:0000256" key="2">
    <source>
        <dbReference type="ARBA" id="ARBA00012438"/>
    </source>
</evidence>
<dbReference type="InterPro" id="IPR013767">
    <property type="entry name" value="PAS_fold"/>
</dbReference>
<evidence type="ECO:0000259" key="10">
    <source>
        <dbReference type="PROSITE" id="PS50113"/>
    </source>
</evidence>
<evidence type="ECO:0000313" key="11">
    <source>
        <dbReference type="EMBL" id="MFC1851028.1"/>
    </source>
</evidence>
<evidence type="ECO:0000259" key="8">
    <source>
        <dbReference type="PROSITE" id="PS50109"/>
    </source>
</evidence>
<dbReference type="InterPro" id="IPR008271">
    <property type="entry name" value="Ser/Thr_kinase_AS"/>
</dbReference>
<feature type="domain" description="Histidine kinase" evidence="8">
    <location>
        <begin position="1513"/>
        <end position="1720"/>
    </location>
</feature>
<evidence type="ECO:0000256" key="1">
    <source>
        <dbReference type="ARBA" id="ARBA00000085"/>
    </source>
</evidence>
<evidence type="ECO:0000256" key="5">
    <source>
        <dbReference type="PROSITE-ProRule" id="PRU00339"/>
    </source>
</evidence>
<dbReference type="InterPro" id="IPR035965">
    <property type="entry name" value="PAS-like_dom_sf"/>
</dbReference>
<dbReference type="PROSITE" id="PS00107">
    <property type="entry name" value="PROTEIN_KINASE_ATP"/>
    <property type="match status" value="1"/>
</dbReference>
<dbReference type="PROSITE" id="PS00108">
    <property type="entry name" value="PROTEIN_KINASE_ST"/>
    <property type="match status" value="1"/>
</dbReference>
<sequence>MTNSRIFPAGTIFEKRYKILKLLGSGGTAQVYQVFDKEKDQVRALKLLLQTGNQSYLIPRLQREFVTLFKIKHPNIVSVYDYGSTGESDYYFTMDYIAGPHLGSVPDHRDIQTFPEILVTILQTLQFIHSKGLVHGDIKPQNFIISSESNDVVLTDFGMVADISLTPTGPIQGTLNFMSPEIIQGYAIDQRADIYSLGVLVYGLLSGKLPFDAADPITILRQHLTKKPPHLGTLNEKCPEYLSALVMKCLEKRPLDRFQSADEIIKEIARHNPGLVSDESITLRESYILTSEFVGRKKELDYLISNLELSLGGKGQTVFIGGESGVGKSRLVDEFRIRCQLEGYTVLQAQCFEKESRPNQTVVQLCQQLLLSVSDKQRQVVERYAVDLEKLSPDFKLFETLKTSRQAQSIMDPTIERTLFYDALTQLFIDISKSTPLIFILEDIHWGDQVTIGILQYLIRNLGKANIMICGTYLKVVLYSTSLMGQKAQLETLIEENSPNPNFHDILLESFKPGDLASLIGSMLGMAFKPEEFGRALYEETGGNPFIVTEFMKQLVKENVIFRERGEWIVDVDDISMLSIPSSVREIYQRRLELLSPQALQLLDLFAIPQKGIDLSTLLLISSLSEEELFEKLYELLNVEVIEQKGDVFRCVNPRIKEIIYESISLNQKIELHSEFGRLLEEKYVDPEEVVNELAFHFVKGNQRLKALKYSVMAAEISERVFAHEQAAEHYSRALNLAAKEDILSRSKYMRKLVDLHMMIGNYALALEQLEHIFVLARENEIFTSEEICVLNRKTAGIYEKMGEYHRALKYLYDGLALMKDDTTNFATAQIHTNLGNIYMFLGDTDKALAHCHLSLEIVEPQGNLRELSEIYNTFGKIYVHQRSQEKALTYFTKSLQLREKIGDTLGIGRTYSNLGVISVEIGDAQQAEDYYLSGLKIFEKIGFIYGSASIYNNLGILYYYHRTDWEQGISYLMKARELHERTGNDFGVAMSCGNLAFIFSDLGDLERAREYLERALIIYKKLENMTMILRLELTKVSLLLDENELDTAYENLSTCRQYIETHAGNEELMVSIWHELGRYYLLKNDLDQSLDCCHRGFLLARKYGQRENEGLIRLLEADIYKENKDYHAQEKALLESNKIMNEEGVLFLSAKVFWELGQFYHGQNQDQKALEYIEKARDIFQKIGVRSYYEVAQDLLAKMRERVLPNLFKFQGDQSDIATLYKVSHDIISTLDLPNLLEKILDAAIKTVKAERGLLILYDEHRKDYEVKVARNMDRKTQDDMATVSGGVVERSVGQGIPIISTDASIDPRFKDNKSVIIFNIKSILCVPLKIKEKIIGALYVDNRALTNQFTEKDLDFLVVLANQAAISIDNAILYERYRSATNNLNVGMIVMEKNGHIINCNSKASEILNIAISDLIGHQIQRDEESLFPLALADTLLLSMETGEMIEKELRIQLALKDYRIVDLSTTFIYDGFGESIGLLCIFRDITAYKVMQEELELQKRMTAIGDLAAKIAHRMKSYLAGVKILAQEMKKQTPDDELKSEYLAEIMLEVAEAERYVLNELSPQKISVAGLDKVDITTILNQILISTQKECRRKGIDTLIELSDDLPKIVGDPVQLKEVFNNLIINAIQAVRQNGKVKIRSVVTNGYIEVYIQDNGIGIPEKIKEKIFEPFYTTREDGSGVGLWIVHSIVSNLGGKIVVNSQPDEGTVFCVRFPVQRAEPLN</sequence>
<feature type="domain" description="Protein kinase" evidence="7">
    <location>
        <begin position="17"/>
        <end position="275"/>
    </location>
</feature>
<dbReference type="Pfam" id="PF01590">
    <property type="entry name" value="GAF"/>
    <property type="match status" value="1"/>
</dbReference>
<dbReference type="Pfam" id="PF00989">
    <property type="entry name" value="PAS"/>
    <property type="match status" value="1"/>
</dbReference>
<dbReference type="InterPro" id="IPR003018">
    <property type="entry name" value="GAF"/>
</dbReference>
<keyword evidence="5" id="KW-0802">TPR repeat</keyword>
<comment type="catalytic activity">
    <reaction evidence="1">
        <text>ATP + protein L-histidine = ADP + protein N-phospho-L-histidine.</text>
        <dbReference type="EC" id="2.7.13.3"/>
    </reaction>
</comment>
<dbReference type="PANTHER" id="PTHR16305:SF28">
    <property type="entry name" value="GUANYLATE CYCLASE DOMAIN-CONTAINING PROTEIN"/>
    <property type="match status" value="1"/>
</dbReference>
<evidence type="ECO:0000313" key="12">
    <source>
        <dbReference type="Proteomes" id="UP001594351"/>
    </source>
</evidence>
<dbReference type="SMART" id="SM00387">
    <property type="entry name" value="HATPase_c"/>
    <property type="match status" value="1"/>
</dbReference>
<name>A0ABV6YXW9_UNCC1</name>
<dbReference type="CDD" id="cd00130">
    <property type="entry name" value="PAS"/>
    <property type="match status" value="1"/>
</dbReference>
<dbReference type="InterPro" id="IPR011990">
    <property type="entry name" value="TPR-like_helical_dom_sf"/>
</dbReference>
<dbReference type="SUPFAM" id="SSF55874">
    <property type="entry name" value="ATPase domain of HSP90 chaperone/DNA topoisomerase II/histidine kinase"/>
    <property type="match status" value="1"/>
</dbReference>
<dbReference type="SUPFAM" id="SSF52540">
    <property type="entry name" value="P-loop containing nucleoside triphosphate hydrolases"/>
    <property type="match status" value="1"/>
</dbReference>
<dbReference type="SUPFAM" id="SSF55785">
    <property type="entry name" value="PYP-like sensor domain (PAS domain)"/>
    <property type="match status" value="1"/>
</dbReference>
<dbReference type="NCBIfam" id="TIGR00229">
    <property type="entry name" value="sensory_box"/>
    <property type="match status" value="1"/>
</dbReference>
<dbReference type="Gene3D" id="3.30.450.40">
    <property type="match status" value="1"/>
</dbReference>
<evidence type="ECO:0000256" key="4">
    <source>
        <dbReference type="ARBA" id="ARBA00022840"/>
    </source>
</evidence>
<accession>A0ABV6YXW9</accession>
<dbReference type="Proteomes" id="UP001594351">
    <property type="component" value="Unassembled WGS sequence"/>
</dbReference>
<dbReference type="InterPro" id="IPR000719">
    <property type="entry name" value="Prot_kinase_dom"/>
</dbReference>
<dbReference type="CDD" id="cd14014">
    <property type="entry name" value="STKc_PknB_like"/>
    <property type="match status" value="1"/>
</dbReference>
<dbReference type="SMART" id="SM00220">
    <property type="entry name" value="S_TKc"/>
    <property type="match status" value="1"/>
</dbReference>
<comment type="caution">
    <text evidence="11">The sequence shown here is derived from an EMBL/GenBank/DDBJ whole genome shotgun (WGS) entry which is preliminary data.</text>
</comment>
<dbReference type="InterPro" id="IPR036890">
    <property type="entry name" value="HATPase_C_sf"/>
</dbReference>
<evidence type="ECO:0000256" key="3">
    <source>
        <dbReference type="ARBA" id="ARBA00022741"/>
    </source>
</evidence>
<dbReference type="Gene3D" id="3.40.50.300">
    <property type="entry name" value="P-loop containing nucleotide triphosphate hydrolases"/>
    <property type="match status" value="1"/>
</dbReference>